<dbReference type="InterPro" id="IPR038973">
    <property type="entry name" value="MutL/Mlh/Pms-like"/>
</dbReference>
<reference evidence="7 8" key="1">
    <citation type="journal article" date="2012" name="PLoS ONE">
        <title>Sequence and analysis of the genome of the pathogenic yeast Candida orthopsilosis.</title>
        <authorList>
            <person name="Riccombeni A."/>
            <person name="Vidanes G."/>
            <person name="Proux-Wera E."/>
            <person name="Wolfe K.H."/>
            <person name="Butler G."/>
        </authorList>
    </citation>
    <scope>NUCLEOTIDE SEQUENCE [LARGE SCALE GENOMIC DNA]</scope>
    <source>
        <strain evidence="7 8">Co 90-125</strain>
    </source>
</reference>
<gene>
    <name evidence="7" type="ORF">CORT_0E01190</name>
</gene>
<dbReference type="CDD" id="cd16926">
    <property type="entry name" value="HATPase_MutL-MLH-PMS-like"/>
    <property type="match status" value="1"/>
</dbReference>
<keyword evidence="8" id="KW-1185">Reference proteome</keyword>
<keyword evidence="4" id="KW-0234">DNA repair</keyword>
<dbReference type="GO" id="GO:0016887">
    <property type="term" value="F:ATP hydrolysis activity"/>
    <property type="evidence" value="ECO:0007669"/>
    <property type="project" value="InterPro"/>
</dbReference>
<dbReference type="GO" id="GO:0030983">
    <property type="term" value="F:mismatched DNA binding"/>
    <property type="evidence" value="ECO:0007669"/>
    <property type="project" value="InterPro"/>
</dbReference>
<proteinExistence type="inferred from homology"/>
<dbReference type="Pfam" id="PF13589">
    <property type="entry name" value="HATPase_c_3"/>
    <property type="match status" value="1"/>
</dbReference>
<dbReference type="GO" id="GO:0005524">
    <property type="term" value="F:ATP binding"/>
    <property type="evidence" value="ECO:0007669"/>
    <property type="project" value="InterPro"/>
</dbReference>
<dbReference type="FunFam" id="3.30.565.10:FF:000109">
    <property type="entry name" value="Related to MLH1-DNA mismatch repair protein"/>
    <property type="match status" value="1"/>
</dbReference>
<dbReference type="HOGENOM" id="CLU_004131_2_0_1"/>
<dbReference type="Pfam" id="PF01119">
    <property type="entry name" value="DNA_mis_repair"/>
    <property type="match status" value="1"/>
</dbReference>
<dbReference type="SUPFAM" id="SSF55874">
    <property type="entry name" value="ATPase domain of HSP90 chaperone/DNA topoisomerase II/histidine kinase"/>
    <property type="match status" value="1"/>
</dbReference>
<dbReference type="RefSeq" id="XP_003869841.1">
    <property type="nucleotide sequence ID" value="XM_003869792.1"/>
</dbReference>
<keyword evidence="5" id="KW-0539">Nucleus</keyword>
<dbReference type="CDD" id="cd03483">
    <property type="entry name" value="MutL_Trans_MLH1"/>
    <property type="match status" value="1"/>
</dbReference>
<dbReference type="InterPro" id="IPR002099">
    <property type="entry name" value="MutL/Mlh/PMS"/>
</dbReference>
<dbReference type="InterPro" id="IPR036890">
    <property type="entry name" value="HATPase_C_sf"/>
</dbReference>
<dbReference type="NCBIfam" id="TIGR00585">
    <property type="entry name" value="mutl"/>
    <property type="match status" value="1"/>
</dbReference>
<evidence type="ECO:0000313" key="7">
    <source>
        <dbReference type="EMBL" id="CCG23708.1"/>
    </source>
</evidence>
<dbReference type="GO" id="GO:0006298">
    <property type="term" value="P:mismatch repair"/>
    <property type="evidence" value="ECO:0007669"/>
    <property type="project" value="InterPro"/>
</dbReference>
<dbReference type="PROSITE" id="PS00058">
    <property type="entry name" value="DNA_MISMATCH_REPAIR_1"/>
    <property type="match status" value="1"/>
</dbReference>
<organism evidence="7 8">
    <name type="scientific">Candida orthopsilosis (strain 90-125)</name>
    <name type="common">Yeast</name>
    <dbReference type="NCBI Taxonomy" id="1136231"/>
    <lineage>
        <taxon>Eukaryota</taxon>
        <taxon>Fungi</taxon>
        <taxon>Dikarya</taxon>
        <taxon>Ascomycota</taxon>
        <taxon>Saccharomycotina</taxon>
        <taxon>Pichiomycetes</taxon>
        <taxon>Debaryomycetaceae</taxon>
        <taxon>Candida/Lodderomyces clade</taxon>
        <taxon>Candida</taxon>
    </lineage>
</organism>
<dbReference type="GO" id="GO:0032389">
    <property type="term" value="C:MutLalpha complex"/>
    <property type="evidence" value="ECO:0007669"/>
    <property type="project" value="TreeGrafter"/>
</dbReference>
<dbReference type="Pfam" id="PF16413">
    <property type="entry name" value="Mlh1_C"/>
    <property type="match status" value="1"/>
</dbReference>
<dbReference type="InterPro" id="IPR020568">
    <property type="entry name" value="Ribosomal_Su5_D2-typ_SF"/>
</dbReference>
<accession>H8X6U7</accession>
<evidence type="ECO:0000256" key="3">
    <source>
        <dbReference type="ARBA" id="ARBA00022763"/>
    </source>
</evidence>
<dbReference type="GO" id="GO:0140664">
    <property type="term" value="F:ATP-dependent DNA damage sensor activity"/>
    <property type="evidence" value="ECO:0007669"/>
    <property type="project" value="InterPro"/>
</dbReference>
<dbReference type="Gene3D" id="3.30.565.10">
    <property type="entry name" value="Histidine kinase-like ATPase, C-terminal domain"/>
    <property type="match status" value="1"/>
</dbReference>
<evidence type="ECO:0000256" key="1">
    <source>
        <dbReference type="ARBA" id="ARBA00004123"/>
    </source>
</evidence>
<dbReference type="GO" id="GO:0061982">
    <property type="term" value="P:meiosis I cell cycle process"/>
    <property type="evidence" value="ECO:0007669"/>
    <property type="project" value="UniProtKB-ARBA"/>
</dbReference>
<dbReference type="Proteomes" id="UP000005018">
    <property type="component" value="Chromosome 5"/>
</dbReference>
<sequence>MSQSHSRKIKKLDESVISKIAAGEIIIQPANALKEMLENSIDAKATNIEIVVKEGGLKLLQITDNGEGINKDDLPLLCERFATSKLTKFEDLESIATYGFRGEALSSISHISRLSVTTKTRESKLAYKAFYLDGKLCTSSFKSSLDGKVADPKPIAGRDGTQITVEDLFYNLPSRSRGLKSKSDEFAKILDIVGRYAIHTPHVGFSCKKYGDPLHQLITRANMSLKERIRTVYGSAVTNELVEIIIDPTSTEKGNADDKIKDFGFLKATGAITNANYNNKKKIQPIIFINHRLVSCDPLKRAINSVFQFFLPKGSYPFFYLSLEIKPENLDVNVHPTKREVRFLNEEEIIDIIVGKVHGTLANFDTSRKFQTQSIVSKRGFELDEEKIDELKGQSQPLKKYRQENKLVRTDAGQSKINPFLQAEYPTNQILNSLDNELIGGKQHQQLERKQSGEKNDNEQSVVADIAIIDEPNVSTTNINPSRHQVEVNLESISKLKNELSEFIDKSLTNVFSQAVFVGIIDPAKRLCCFQYDVKLYLCDYAAVLLEFYYQVSLHEFCNYGEIQFDEPIALVTILEPLYELKQDNELVPMNEVIDNVVKMREMFDEYFQIRIDKDNNLMTIPMIMQNIQPDFRKLPYFLYRLGTKINYENEKQCLHGILRQIALLYVPEPFEEDKNADGGGGVVKNQREHLQHELENVLFPEIKKQFLATKNLVRDVIQIADLPGLYKVFERC</sequence>
<evidence type="ECO:0000313" key="8">
    <source>
        <dbReference type="Proteomes" id="UP000005018"/>
    </source>
</evidence>
<dbReference type="PANTHER" id="PTHR10073:SF12">
    <property type="entry name" value="DNA MISMATCH REPAIR PROTEIN MLH1"/>
    <property type="match status" value="1"/>
</dbReference>
<evidence type="ECO:0000256" key="2">
    <source>
        <dbReference type="ARBA" id="ARBA00006082"/>
    </source>
</evidence>
<dbReference type="InterPro" id="IPR014762">
    <property type="entry name" value="DNA_mismatch_repair_CS"/>
</dbReference>
<dbReference type="AlphaFoldDB" id="H8X6U7"/>
<evidence type="ECO:0000256" key="4">
    <source>
        <dbReference type="ARBA" id="ARBA00023204"/>
    </source>
</evidence>
<dbReference type="InterPro" id="IPR013507">
    <property type="entry name" value="DNA_mismatch_S5_2-like"/>
</dbReference>
<dbReference type="SUPFAM" id="SSF54211">
    <property type="entry name" value="Ribosomal protein S5 domain 2-like"/>
    <property type="match status" value="1"/>
</dbReference>
<keyword evidence="3" id="KW-0227">DNA damage</keyword>
<dbReference type="GeneID" id="14541010"/>
<dbReference type="PANTHER" id="PTHR10073">
    <property type="entry name" value="DNA MISMATCH REPAIR PROTEIN MLH, PMS, MUTL"/>
    <property type="match status" value="1"/>
</dbReference>
<evidence type="ECO:0000259" key="6">
    <source>
        <dbReference type="SMART" id="SM01340"/>
    </source>
</evidence>
<dbReference type="eggNOG" id="KOG1979">
    <property type="taxonomic scope" value="Eukaryota"/>
</dbReference>
<dbReference type="OrthoDB" id="10263226at2759"/>
<dbReference type="EMBL" id="HE681723">
    <property type="protein sequence ID" value="CCG23708.1"/>
    <property type="molecule type" value="Genomic_DNA"/>
</dbReference>
<dbReference type="InterPro" id="IPR014721">
    <property type="entry name" value="Ribsml_uS5_D2-typ_fold_subgr"/>
</dbReference>
<dbReference type="KEGG" id="cot:CORT_0E01190"/>
<dbReference type="FunFam" id="3.30.230.10:FF:000014">
    <property type="entry name" value="DNA mismatch repair protein Mlh1"/>
    <property type="match status" value="1"/>
</dbReference>
<protein>
    <submittedName>
        <fullName evidence="7">Mlh1 mismatch repair protein</fullName>
    </submittedName>
</protein>
<name>H8X6U7_CANO9</name>
<feature type="domain" description="DNA mismatch repair protein S5" evidence="6">
    <location>
        <begin position="229"/>
        <end position="362"/>
    </location>
</feature>
<comment type="subcellular location">
    <subcellularLocation>
        <location evidence="1">Nucleus</location>
    </subcellularLocation>
</comment>
<comment type="similarity">
    <text evidence="2">Belongs to the DNA mismatch repair MutL/HexB family.</text>
</comment>
<evidence type="ECO:0000256" key="5">
    <source>
        <dbReference type="ARBA" id="ARBA00023242"/>
    </source>
</evidence>
<dbReference type="InterPro" id="IPR032189">
    <property type="entry name" value="Mlh1_C"/>
</dbReference>
<dbReference type="Gene3D" id="3.30.230.10">
    <property type="match status" value="1"/>
</dbReference>
<dbReference type="SMART" id="SM01340">
    <property type="entry name" value="DNA_mis_repair"/>
    <property type="match status" value="1"/>
</dbReference>